<dbReference type="PROSITE" id="PS50222">
    <property type="entry name" value="EF_HAND_2"/>
    <property type="match status" value="2"/>
</dbReference>
<evidence type="ECO:0000256" key="2">
    <source>
        <dbReference type="SAM" id="MobiDB-lite"/>
    </source>
</evidence>
<evidence type="ECO:0000259" key="3">
    <source>
        <dbReference type="PROSITE" id="PS50222"/>
    </source>
</evidence>
<dbReference type="PROSITE" id="PS00018">
    <property type="entry name" value="EF_HAND_1"/>
    <property type="match status" value="2"/>
</dbReference>
<sequence length="111" mass="12058">MRATLSTVMSVFRSMDKDRSNELDKAEWRKGLQGLFGDKYSAKTLNAAFDVFDADSSGKISYEELRVRLKETPEELEAFEAVKRGEAPATKPEASGVPTGPATTAVPSEAA</sequence>
<dbReference type="InterPro" id="IPR018247">
    <property type="entry name" value="EF_Hand_1_Ca_BS"/>
</dbReference>
<feature type="domain" description="EF-hand" evidence="3">
    <location>
        <begin position="3"/>
        <end position="38"/>
    </location>
</feature>
<organism evidence="4">
    <name type="scientific">Haptolina ericina</name>
    <dbReference type="NCBI Taxonomy" id="156174"/>
    <lineage>
        <taxon>Eukaryota</taxon>
        <taxon>Haptista</taxon>
        <taxon>Haptophyta</taxon>
        <taxon>Prymnesiophyceae</taxon>
        <taxon>Prymnesiales</taxon>
        <taxon>Prymnesiaceae</taxon>
        <taxon>Haptolina</taxon>
    </lineage>
</organism>
<feature type="domain" description="EF-hand" evidence="3">
    <location>
        <begin position="40"/>
        <end position="75"/>
    </location>
</feature>
<dbReference type="GO" id="GO:0005509">
    <property type="term" value="F:calcium ion binding"/>
    <property type="evidence" value="ECO:0007669"/>
    <property type="project" value="InterPro"/>
</dbReference>
<feature type="region of interest" description="Disordered" evidence="2">
    <location>
        <begin position="82"/>
        <end position="111"/>
    </location>
</feature>
<gene>
    <name evidence="4" type="ORF">HERI1096_LOCUS28182</name>
</gene>
<dbReference type="EMBL" id="HBHX01051007">
    <property type="protein sequence ID" value="CAE0130463.1"/>
    <property type="molecule type" value="Transcribed_RNA"/>
</dbReference>
<accession>A0A7S3BBD0</accession>
<keyword evidence="1" id="KW-0106">Calcium</keyword>
<dbReference type="Gene3D" id="1.10.238.10">
    <property type="entry name" value="EF-hand"/>
    <property type="match status" value="1"/>
</dbReference>
<dbReference type="InterPro" id="IPR011992">
    <property type="entry name" value="EF-hand-dom_pair"/>
</dbReference>
<proteinExistence type="predicted"/>
<evidence type="ECO:0000256" key="1">
    <source>
        <dbReference type="ARBA" id="ARBA00022837"/>
    </source>
</evidence>
<feature type="compositionally biased region" description="Polar residues" evidence="2">
    <location>
        <begin position="101"/>
        <end position="111"/>
    </location>
</feature>
<dbReference type="CDD" id="cd00051">
    <property type="entry name" value="EFh"/>
    <property type="match status" value="1"/>
</dbReference>
<name>A0A7S3BBD0_9EUKA</name>
<dbReference type="AlphaFoldDB" id="A0A7S3BBD0"/>
<reference evidence="4" key="1">
    <citation type="submission" date="2021-01" db="EMBL/GenBank/DDBJ databases">
        <authorList>
            <person name="Corre E."/>
            <person name="Pelletier E."/>
            <person name="Niang G."/>
            <person name="Scheremetjew M."/>
            <person name="Finn R."/>
            <person name="Kale V."/>
            <person name="Holt S."/>
            <person name="Cochrane G."/>
            <person name="Meng A."/>
            <person name="Brown T."/>
            <person name="Cohen L."/>
        </authorList>
    </citation>
    <scope>NUCLEOTIDE SEQUENCE</scope>
    <source>
        <strain evidence="4">CCMP281</strain>
    </source>
</reference>
<dbReference type="SUPFAM" id="SSF47473">
    <property type="entry name" value="EF-hand"/>
    <property type="match status" value="1"/>
</dbReference>
<protein>
    <recommendedName>
        <fullName evidence="3">EF-hand domain-containing protein</fullName>
    </recommendedName>
</protein>
<dbReference type="InterPro" id="IPR002048">
    <property type="entry name" value="EF_hand_dom"/>
</dbReference>
<evidence type="ECO:0000313" key="4">
    <source>
        <dbReference type="EMBL" id="CAE0130463.1"/>
    </source>
</evidence>
<dbReference type="Pfam" id="PF13499">
    <property type="entry name" value="EF-hand_7"/>
    <property type="match status" value="1"/>
</dbReference>
<dbReference type="SMART" id="SM00054">
    <property type="entry name" value="EFh"/>
    <property type="match status" value="2"/>
</dbReference>